<dbReference type="Proteomes" id="UP001251217">
    <property type="component" value="Unassembled WGS sequence"/>
</dbReference>
<reference evidence="1 2" key="1">
    <citation type="submission" date="2023-07" db="EMBL/GenBank/DDBJ databases">
        <title>Sorghum-associated microbial communities from plants grown in Nebraska, USA.</title>
        <authorList>
            <person name="Schachtman D."/>
        </authorList>
    </citation>
    <scope>NUCLEOTIDE SEQUENCE [LARGE SCALE GENOMIC DNA]</scope>
    <source>
        <strain evidence="1 2">4272</strain>
    </source>
</reference>
<proteinExistence type="predicted"/>
<organism evidence="1 2">
    <name type="scientific">Nocardia kruczakiae</name>
    <dbReference type="NCBI Taxonomy" id="261477"/>
    <lineage>
        <taxon>Bacteria</taxon>
        <taxon>Bacillati</taxon>
        <taxon>Actinomycetota</taxon>
        <taxon>Actinomycetes</taxon>
        <taxon>Mycobacteriales</taxon>
        <taxon>Nocardiaceae</taxon>
        <taxon>Nocardia</taxon>
    </lineage>
</organism>
<gene>
    <name evidence="1" type="ORF">J2W56_006282</name>
</gene>
<evidence type="ECO:0000313" key="1">
    <source>
        <dbReference type="EMBL" id="MDR7172517.1"/>
    </source>
</evidence>
<dbReference type="RefSeq" id="WP_310407480.1">
    <property type="nucleotide sequence ID" value="NZ_JAVDWW010000013.1"/>
</dbReference>
<accession>A0ABU1XRL7</accession>
<comment type="caution">
    <text evidence="1">The sequence shown here is derived from an EMBL/GenBank/DDBJ whole genome shotgun (WGS) entry which is preliminary data.</text>
</comment>
<sequence length="71" mass="7163">MRARDRHGGTRWARGRSQSRATGVIAAAAAVRAPDAPAGVHALPAVLGLPDLPADEISVGRTLGACVGGPR</sequence>
<keyword evidence="2" id="KW-1185">Reference proteome</keyword>
<evidence type="ECO:0000313" key="2">
    <source>
        <dbReference type="Proteomes" id="UP001251217"/>
    </source>
</evidence>
<name>A0ABU1XRL7_9NOCA</name>
<protein>
    <submittedName>
        <fullName evidence="1">Uncharacterized protein</fullName>
    </submittedName>
</protein>
<dbReference type="EMBL" id="JAVDWW010000013">
    <property type="protein sequence ID" value="MDR7172517.1"/>
    <property type="molecule type" value="Genomic_DNA"/>
</dbReference>